<evidence type="ECO:0000313" key="5">
    <source>
        <dbReference type="Proteomes" id="UP001146793"/>
    </source>
</evidence>
<evidence type="ECO:0000313" key="4">
    <source>
        <dbReference type="EMBL" id="KAJ3444636.1"/>
    </source>
</evidence>
<sequence>MEKLTYFVLVSICVFSLNVNTLEDTPTKSSNVLTIKLKKTTFGMYTLPVNVGSDNQTYPLILSTMQPFISIVSPRVCTMNPPVFSVAKCFHFNNSDSFMYRVKYPNSFSVKSDQKQINFFHQQSSDVAFFEAYTQIKNNTIYVIQQLLDQDSDPYQFFDETSGIIGFGYNSESKTNKNILFSTLMLMKIKLNTVLGWGFDLSSNLLHLGGYLPQEHGEITWGETQIDFLPEQYEITLFHFSFCGNVILKPTSSFTFAKIDTVSNCLRIPKNILFKNVIEWFPLKCNDSYCEYNEDQPLNLNDLPSFSFSLSENGKRFFIPLESLYLKGGEFCIIPDNENDYFTFGNLALQNFYVAIDINQKRLGLHQSNSIDTEKNILCSQKKKCIGKQEYYQPSNKCLEPDCNKFFFHTLDKKKHVCIKKSFFIIFFYSVIVFLFIAELFVYLKNNTLIKKIKEKND</sequence>
<feature type="signal peptide" evidence="2">
    <location>
        <begin position="1"/>
        <end position="21"/>
    </location>
</feature>
<name>A0AAV7ZU46_9EUKA</name>
<organism evidence="4 5">
    <name type="scientific">Anaeramoeba flamelloides</name>
    <dbReference type="NCBI Taxonomy" id="1746091"/>
    <lineage>
        <taxon>Eukaryota</taxon>
        <taxon>Metamonada</taxon>
        <taxon>Anaeramoebidae</taxon>
        <taxon>Anaeramoeba</taxon>
    </lineage>
</organism>
<feature type="transmembrane region" description="Helical" evidence="1">
    <location>
        <begin position="423"/>
        <end position="444"/>
    </location>
</feature>
<protein>
    <submittedName>
        <fullName evidence="4">Beta-site app-cleaving enzyme isoform a-related</fullName>
    </submittedName>
</protein>
<gene>
    <name evidence="4" type="ORF">M0812_10494</name>
</gene>
<comment type="caution">
    <text evidence="4">The sequence shown here is derived from an EMBL/GenBank/DDBJ whole genome shotgun (WGS) entry which is preliminary data.</text>
</comment>
<proteinExistence type="predicted"/>
<dbReference type="EMBL" id="JANTQA010000023">
    <property type="protein sequence ID" value="KAJ3444636.1"/>
    <property type="molecule type" value="Genomic_DNA"/>
</dbReference>
<dbReference type="InterPro" id="IPR033121">
    <property type="entry name" value="PEPTIDASE_A1"/>
</dbReference>
<dbReference type="Gene3D" id="2.40.70.10">
    <property type="entry name" value="Acid Proteases"/>
    <property type="match status" value="2"/>
</dbReference>
<keyword evidence="2" id="KW-0732">Signal</keyword>
<keyword evidence="1" id="KW-1133">Transmembrane helix</keyword>
<feature type="chain" id="PRO_5043675697" evidence="2">
    <location>
        <begin position="22"/>
        <end position="458"/>
    </location>
</feature>
<reference evidence="4" key="1">
    <citation type="submission" date="2022-08" db="EMBL/GenBank/DDBJ databases">
        <title>Novel sulphate-reducing endosymbionts in the free-living metamonad Anaeramoeba.</title>
        <authorList>
            <person name="Jerlstrom-Hultqvist J."/>
            <person name="Cepicka I."/>
            <person name="Gallot-Lavallee L."/>
            <person name="Salas-Leiva D."/>
            <person name="Curtis B.A."/>
            <person name="Zahonova K."/>
            <person name="Pipaliya S."/>
            <person name="Dacks J."/>
            <person name="Roger A.J."/>
        </authorList>
    </citation>
    <scope>NUCLEOTIDE SEQUENCE</scope>
    <source>
        <strain evidence="4">Busselton2</strain>
    </source>
</reference>
<evidence type="ECO:0000256" key="2">
    <source>
        <dbReference type="SAM" id="SignalP"/>
    </source>
</evidence>
<keyword evidence="1" id="KW-0812">Transmembrane</keyword>
<evidence type="ECO:0000259" key="3">
    <source>
        <dbReference type="PROSITE" id="PS51767"/>
    </source>
</evidence>
<dbReference type="Pfam" id="PF00026">
    <property type="entry name" value="Asp"/>
    <property type="match status" value="1"/>
</dbReference>
<accession>A0AAV7ZU46</accession>
<feature type="domain" description="Peptidase A1" evidence="3">
    <location>
        <begin position="45"/>
        <end position="366"/>
    </location>
</feature>
<dbReference type="AlphaFoldDB" id="A0AAV7ZU46"/>
<dbReference type="InterPro" id="IPR021109">
    <property type="entry name" value="Peptidase_aspartic_dom_sf"/>
</dbReference>
<dbReference type="Proteomes" id="UP001146793">
    <property type="component" value="Unassembled WGS sequence"/>
</dbReference>
<dbReference type="PROSITE" id="PS51767">
    <property type="entry name" value="PEPTIDASE_A1"/>
    <property type="match status" value="1"/>
</dbReference>
<evidence type="ECO:0000256" key="1">
    <source>
        <dbReference type="SAM" id="Phobius"/>
    </source>
</evidence>
<dbReference type="SUPFAM" id="SSF50630">
    <property type="entry name" value="Acid proteases"/>
    <property type="match status" value="1"/>
</dbReference>
<keyword evidence="1" id="KW-0472">Membrane</keyword>